<gene>
    <name evidence="1" type="ORF">FHU33_3989</name>
</gene>
<keyword evidence="2" id="KW-1185">Reference proteome</keyword>
<evidence type="ECO:0000313" key="1">
    <source>
        <dbReference type="EMBL" id="TQN37342.1"/>
    </source>
</evidence>
<organism evidence="1 2">
    <name type="scientific">Blastococcus colisei</name>
    <dbReference type="NCBI Taxonomy" id="1564162"/>
    <lineage>
        <taxon>Bacteria</taxon>
        <taxon>Bacillati</taxon>
        <taxon>Actinomycetota</taxon>
        <taxon>Actinomycetes</taxon>
        <taxon>Geodermatophilales</taxon>
        <taxon>Geodermatophilaceae</taxon>
        <taxon>Blastococcus</taxon>
    </lineage>
</organism>
<sequence length="166" mass="17754">MTYGSPSPLSPAEHRALVQDLAAAVVEELDPDEMAVFEETADEYFRDPQAVLNPKRRDEAVGFGIEAALITPIVLAVAGPVVEFLTTVVVQAAGEGVKPTLVRILRRVLRLKDADASSPGEAPRLTQEQVEHVRAIAYARACDVGLEENRARLLADSVAGGVRVSA</sequence>
<protein>
    <submittedName>
        <fullName evidence="1">Uncharacterized protein</fullName>
    </submittedName>
</protein>
<dbReference type="AlphaFoldDB" id="A0A543NZS2"/>
<dbReference type="Proteomes" id="UP000319865">
    <property type="component" value="Unassembled WGS sequence"/>
</dbReference>
<accession>A0A543NZS2</accession>
<evidence type="ECO:0000313" key="2">
    <source>
        <dbReference type="Proteomes" id="UP000319865"/>
    </source>
</evidence>
<dbReference type="RefSeq" id="WP_142027322.1">
    <property type="nucleotide sequence ID" value="NZ_VFQE01000002.1"/>
</dbReference>
<dbReference type="OrthoDB" id="4938920at2"/>
<reference evidence="1 2" key="1">
    <citation type="submission" date="2019-06" db="EMBL/GenBank/DDBJ databases">
        <title>Sequencing the genomes of 1000 actinobacteria strains.</title>
        <authorList>
            <person name="Klenk H.-P."/>
        </authorList>
    </citation>
    <scope>NUCLEOTIDE SEQUENCE [LARGE SCALE GENOMIC DNA]</scope>
    <source>
        <strain evidence="1 2">DSM 46837</strain>
    </source>
</reference>
<name>A0A543NZS2_9ACTN</name>
<dbReference type="EMBL" id="VFQE01000002">
    <property type="protein sequence ID" value="TQN37342.1"/>
    <property type="molecule type" value="Genomic_DNA"/>
</dbReference>
<proteinExistence type="predicted"/>
<comment type="caution">
    <text evidence="1">The sequence shown here is derived from an EMBL/GenBank/DDBJ whole genome shotgun (WGS) entry which is preliminary data.</text>
</comment>